<comment type="subcellular location">
    <subcellularLocation>
        <location evidence="1">Membrane</location>
        <topology evidence="1">Multi-pass membrane protein</topology>
    </subcellularLocation>
</comment>
<keyword evidence="3 5" id="KW-1133">Transmembrane helix</keyword>
<evidence type="ECO:0000256" key="1">
    <source>
        <dbReference type="ARBA" id="ARBA00004141"/>
    </source>
</evidence>
<feature type="transmembrane region" description="Helical" evidence="5">
    <location>
        <begin position="251"/>
        <end position="275"/>
    </location>
</feature>
<gene>
    <name evidence="6" type="ORF">A3I41_02810</name>
</gene>
<dbReference type="Proteomes" id="UP000176593">
    <property type="component" value="Unassembled WGS sequence"/>
</dbReference>
<keyword evidence="2 5" id="KW-0812">Transmembrane</keyword>
<comment type="caution">
    <text evidence="6">The sequence shown here is derived from an EMBL/GenBank/DDBJ whole genome shotgun (WGS) entry which is preliminary data.</text>
</comment>
<evidence type="ECO:0000256" key="5">
    <source>
        <dbReference type="SAM" id="Phobius"/>
    </source>
</evidence>
<evidence type="ECO:0000256" key="3">
    <source>
        <dbReference type="ARBA" id="ARBA00022989"/>
    </source>
</evidence>
<dbReference type="Pfam" id="PF00146">
    <property type="entry name" value="NADHdh"/>
    <property type="match status" value="1"/>
</dbReference>
<name>A0A1F7VC66_9BACT</name>
<feature type="transmembrane region" description="Helical" evidence="5">
    <location>
        <begin position="226"/>
        <end position="245"/>
    </location>
</feature>
<dbReference type="EMBL" id="MGEQ01000002">
    <property type="protein sequence ID" value="OGL88013.1"/>
    <property type="molecule type" value="Genomic_DNA"/>
</dbReference>
<evidence type="ECO:0000256" key="2">
    <source>
        <dbReference type="ARBA" id="ARBA00022692"/>
    </source>
</evidence>
<feature type="transmembrane region" description="Helical" evidence="5">
    <location>
        <begin position="162"/>
        <end position="186"/>
    </location>
</feature>
<feature type="transmembrane region" description="Helical" evidence="5">
    <location>
        <begin position="287"/>
        <end position="309"/>
    </location>
</feature>
<sequence>MNSILLTLVQFVATLAIAPFVVGLVRLFKARLQGRHGASPFLPYITYATLLKKQMVISKSTSWVFRLVPFVVLASTLFLVCVLPLVVFGGALSHLGHFMIIAGVLALGTAFLVMGGLESASAFGGMGASREMTLASLVEPAMIATFATFAVVTGAFTVDTMFASANILTSPALLPAIAALIMIALAENARYPVDNPATHLELTMVHEAMVLEYSGPYLAMLEYASGLKLTIFSLLVANVLFPMTLAVDATLIAIIMALGWMIIKVVIVSFLLALLESMIAKMRFYRMQEYLTIAFFFALAGLVFALIHITL</sequence>
<reference evidence="6 7" key="1">
    <citation type="journal article" date="2016" name="Nat. Commun.">
        <title>Thousands of microbial genomes shed light on interconnected biogeochemical processes in an aquifer system.</title>
        <authorList>
            <person name="Anantharaman K."/>
            <person name="Brown C.T."/>
            <person name="Hug L.A."/>
            <person name="Sharon I."/>
            <person name="Castelle C.J."/>
            <person name="Probst A.J."/>
            <person name="Thomas B.C."/>
            <person name="Singh A."/>
            <person name="Wilkins M.J."/>
            <person name="Karaoz U."/>
            <person name="Brodie E.L."/>
            <person name="Williams K.H."/>
            <person name="Hubbard S.S."/>
            <person name="Banfield J.F."/>
        </authorList>
    </citation>
    <scope>NUCLEOTIDE SEQUENCE [LARGE SCALE GENOMIC DNA]</scope>
</reference>
<feature type="transmembrane region" description="Helical" evidence="5">
    <location>
        <begin position="137"/>
        <end position="156"/>
    </location>
</feature>
<evidence type="ECO:0000256" key="4">
    <source>
        <dbReference type="ARBA" id="ARBA00023136"/>
    </source>
</evidence>
<accession>A0A1F7VC66</accession>
<dbReference type="PANTHER" id="PTHR43359:SF1">
    <property type="entry name" value="FORMATE HYDROGENLYASE SUBUNIT 4-RELATED"/>
    <property type="match status" value="1"/>
</dbReference>
<evidence type="ECO:0000313" key="6">
    <source>
        <dbReference type="EMBL" id="OGL88013.1"/>
    </source>
</evidence>
<keyword evidence="4 5" id="KW-0472">Membrane</keyword>
<feature type="transmembrane region" description="Helical" evidence="5">
    <location>
        <begin position="63"/>
        <end position="89"/>
    </location>
</feature>
<proteinExistence type="predicted"/>
<evidence type="ECO:0000313" key="7">
    <source>
        <dbReference type="Proteomes" id="UP000176593"/>
    </source>
</evidence>
<dbReference type="InterPro" id="IPR001694">
    <property type="entry name" value="NADH_UbQ_OxRdtase_su1/FPO"/>
</dbReference>
<dbReference type="PANTHER" id="PTHR43359">
    <property type="entry name" value="FORMATE HYDROGENLYASE SUBUNIT 4"/>
    <property type="match status" value="1"/>
</dbReference>
<dbReference type="AlphaFoldDB" id="A0A1F7VC66"/>
<protein>
    <recommendedName>
        <fullName evidence="8">Formate hydrogenlyase</fullName>
    </recommendedName>
</protein>
<evidence type="ECO:0008006" key="8">
    <source>
        <dbReference type="Google" id="ProtNLM"/>
    </source>
</evidence>
<dbReference type="GO" id="GO:0005886">
    <property type="term" value="C:plasma membrane"/>
    <property type="evidence" value="ECO:0007669"/>
    <property type="project" value="TreeGrafter"/>
</dbReference>
<dbReference type="InterPro" id="IPR052561">
    <property type="entry name" value="ComplexI_Subunit1"/>
</dbReference>
<feature type="transmembrane region" description="Helical" evidence="5">
    <location>
        <begin position="95"/>
        <end position="117"/>
    </location>
</feature>
<feature type="transmembrane region" description="Helical" evidence="5">
    <location>
        <begin position="6"/>
        <end position="28"/>
    </location>
</feature>
<organism evidence="6 7">
    <name type="scientific">Candidatus Uhrbacteria bacterium RIFCSPLOWO2_02_FULL_48_18</name>
    <dbReference type="NCBI Taxonomy" id="1802408"/>
    <lineage>
        <taxon>Bacteria</taxon>
        <taxon>Candidatus Uhriibacteriota</taxon>
    </lineage>
</organism>